<reference evidence="2" key="1">
    <citation type="submission" date="2019-08" db="EMBL/GenBank/DDBJ databases">
        <authorList>
            <person name="Kucharzyk K."/>
            <person name="Murdoch R.W."/>
            <person name="Higgins S."/>
            <person name="Loffler F."/>
        </authorList>
    </citation>
    <scope>NUCLEOTIDE SEQUENCE</scope>
</reference>
<evidence type="ECO:0000256" key="1">
    <source>
        <dbReference type="SAM" id="Phobius"/>
    </source>
</evidence>
<comment type="caution">
    <text evidence="2">The sequence shown here is derived from an EMBL/GenBank/DDBJ whole genome shotgun (WGS) entry which is preliminary data.</text>
</comment>
<keyword evidence="1" id="KW-1133">Transmembrane helix</keyword>
<gene>
    <name evidence="2" type="ORF">SDC9_144426</name>
</gene>
<keyword evidence="1" id="KW-0812">Transmembrane</keyword>
<feature type="transmembrane region" description="Helical" evidence="1">
    <location>
        <begin position="39"/>
        <end position="56"/>
    </location>
</feature>
<sequence>MATPAEATIAANPDNSSFQYAPAITITNKPFKDILIKDLVNLTSVISIFLFSAKVTNLFDNLFIILNPIIIKIVPIINFVPLLTAQSSILLAIVSIVIFLKFIFCISSIINLPPNLLHI</sequence>
<feature type="transmembrane region" description="Helical" evidence="1">
    <location>
        <begin position="89"/>
        <end position="110"/>
    </location>
</feature>
<accession>A0A645E8W9</accession>
<organism evidence="2">
    <name type="scientific">bioreactor metagenome</name>
    <dbReference type="NCBI Taxonomy" id="1076179"/>
    <lineage>
        <taxon>unclassified sequences</taxon>
        <taxon>metagenomes</taxon>
        <taxon>ecological metagenomes</taxon>
    </lineage>
</organism>
<protein>
    <submittedName>
        <fullName evidence="2">Uncharacterized protein</fullName>
    </submittedName>
</protein>
<feature type="transmembrane region" description="Helical" evidence="1">
    <location>
        <begin position="62"/>
        <end position="82"/>
    </location>
</feature>
<proteinExistence type="predicted"/>
<evidence type="ECO:0000313" key="2">
    <source>
        <dbReference type="EMBL" id="MPM97253.1"/>
    </source>
</evidence>
<name>A0A645E8W9_9ZZZZ</name>
<keyword evidence="1" id="KW-0472">Membrane</keyword>
<dbReference type="AlphaFoldDB" id="A0A645E8W9"/>
<dbReference type="EMBL" id="VSSQ01043555">
    <property type="protein sequence ID" value="MPM97253.1"/>
    <property type="molecule type" value="Genomic_DNA"/>
</dbReference>